<evidence type="ECO:0000313" key="6">
    <source>
        <dbReference type="Proteomes" id="UP001378592"/>
    </source>
</evidence>
<organism evidence="5 6">
    <name type="scientific">Gryllus longicercus</name>
    <dbReference type="NCBI Taxonomy" id="2509291"/>
    <lineage>
        <taxon>Eukaryota</taxon>
        <taxon>Metazoa</taxon>
        <taxon>Ecdysozoa</taxon>
        <taxon>Arthropoda</taxon>
        <taxon>Hexapoda</taxon>
        <taxon>Insecta</taxon>
        <taxon>Pterygota</taxon>
        <taxon>Neoptera</taxon>
        <taxon>Polyneoptera</taxon>
        <taxon>Orthoptera</taxon>
        <taxon>Ensifera</taxon>
        <taxon>Gryllidea</taxon>
        <taxon>Grylloidea</taxon>
        <taxon>Gryllidae</taxon>
        <taxon>Gryllinae</taxon>
        <taxon>Gryllus</taxon>
    </lineage>
</organism>
<dbReference type="GO" id="GO:0051415">
    <property type="term" value="P:microtubule nucleation by interphase microtubule organizing center"/>
    <property type="evidence" value="ECO:0007669"/>
    <property type="project" value="TreeGrafter"/>
</dbReference>
<comment type="subcellular location">
    <subcellularLocation>
        <location evidence="1">Cytoplasm</location>
        <location evidence="1">Cytoskeleton</location>
        <location evidence="1">Microtubule organizing center</location>
    </subcellularLocation>
</comment>
<keyword evidence="3" id="KW-0963">Cytoplasm</keyword>
<dbReference type="Proteomes" id="UP001378592">
    <property type="component" value="Unassembled WGS sequence"/>
</dbReference>
<comment type="similarity">
    <text evidence="2">Belongs to the MOZART1 family.</text>
</comment>
<protein>
    <recommendedName>
        <fullName evidence="7">Mitotic-spindle organizing protein 1</fullName>
    </recommendedName>
</protein>
<sequence length="86" mass="9700">MANLEAHQVAEARECLHILLEISEMLHTGLDPETLSTCIRLIQCGVNPEALARVVIEIKRSVAEIKKSEEEDVIGRETVEKTRNDY</sequence>
<dbReference type="PANTHER" id="PTHR28520:SF2">
    <property type="entry name" value="MITOTIC-SPINDLE ORGANIZING PROTEIN 1"/>
    <property type="match status" value="1"/>
</dbReference>
<evidence type="ECO:0000313" key="5">
    <source>
        <dbReference type="EMBL" id="KAK7862507.1"/>
    </source>
</evidence>
<dbReference type="GO" id="GO:0031021">
    <property type="term" value="C:interphase microtubule organizing center"/>
    <property type="evidence" value="ECO:0007669"/>
    <property type="project" value="TreeGrafter"/>
</dbReference>
<evidence type="ECO:0000256" key="1">
    <source>
        <dbReference type="ARBA" id="ARBA00004267"/>
    </source>
</evidence>
<dbReference type="EMBL" id="JAZDUA010000273">
    <property type="protein sequence ID" value="KAK7862507.1"/>
    <property type="molecule type" value="Genomic_DNA"/>
</dbReference>
<evidence type="ECO:0000256" key="3">
    <source>
        <dbReference type="ARBA" id="ARBA00022490"/>
    </source>
</evidence>
<dbReference type="GO" id="GO:0005819">
    <property type="term" value="C:spindle"/>
    <property type="evidence" value="ECO:0007669"/>
    <property type="project" value="TreeGrafter"/>
</dbReference>
<dbReference type="GO" id="GO:0005813">
    <property type="term" value="C:centrosome"/>
    <property type="evidence" value="ECO:0007669"/>
    <property type="project" value="TreeGrafter"/>
</dbReference>
<evidence type="ECO:0000256" key="4">
    <source>
        <dbReference type="ARBA" id="ARBA00023212"/>
    </source>
</evidence>
<dbReference type="PANTHER" id="PTHR28520">
    <property type="entry name" value="MITOTIC-SPINDLE ORGANIZING PROTEIN 1"/>
    <property type="match status" value="1"/>
</dbReference>
<accession>A0AAN9VH52</accession>
<evidence type="ECO:0000256" key="2">
    <source>
        <dbReference type="ARBA" id="ARBA00011015"/>
    </source>
</evidence>
<keyword evidence="4" id="KW-0206">Cytoskeleton</keyword>
<reference evidence="5 6" key="1">
    <citation type="submission" date="2024-03" db="EMBL/GenBank/DDBJ databases">
        <title>The genome assembly and annotation of the cricket Gryllus longicercus Weissman &amp; Gray.</title>
        <authorList>
            <person name="Szrajer S."/>
            <person name="Gray D."/>
            <person name="Ylla G."/>
        </authorList>
    </citation>
    <scope>NUCLEOTIDE SEQUENCE [LARGE SCALE GENOMIC DNA]</scope>
    <source>
        <strain evidence="5">DAG 2021-001</strain>
        <tissue evidence="5">Whole body minus gut</tissue>
    </source>
</reference>
<dbReference type="AlphaFoldDB" id="A0AAN9VH52"/>
<dbReference type="Pfam" id="PF12554">
    <property type="entry name" value="MOZART1"/>
    <property type="match status" value="1"/>
</dbReference>
<dbReference type="GO" id="GO:0033566">
    <property type="term" value="P:gamma-tubulin complex localization"/>
    <property type="evidence" value="ECO:0007669"/>
    <property type="project" value="InterPro"/>
</dbReference>
<comment type="caution">
    <text evidence="5">The sequence shown here is derived from an EMBL/GenBank/DDBJ whole genome shotgun (WGS) entry which is preliminary data.</text>
</comment>
<name>A0AAN9VH52_9ORTH</name>
<gene>
    <name evidence="5" type="ORF">R5R35_005928</name>
</gene>
<proteinExistence type="inferred from homology"/>
<dbReference type="GO" id="GO:0090307">
    <property type="term" value="P:mitotic spindle assembly"/>
    <property type="evidence" value="ECO:0007669"/>
    <property type="project" value="TreeGrafter"/>
</dbReference>
<dbReference type="InterPro" id="IPR022214">
    <property type="entry name" value="MZT1"/>
</dbReference>
<keyword evidence="6" id="KW-1185">Reference proteome</keyword>
<evidence type="ECO:0008006" key="7">
    <source>
        <dbReference type="Google" id="ProtNLM"/>
    </source>
</evidence>
<dbReference type="GO" id="GO:0000931">
    <property type="term" value="C:gamma-tubulin ring complex"/>
    <property type="evidence" value="ECO:0007669"/>
    <property type="project" value="InterPro"/>
</dbReference>